<protein>
    <recommendedName>
        <fullName evidence="3">SRPBCC family protein</fullName>
    </recommendedName>
</protein>
<dbReference type="EMBL" id="CP000383">
    <property type="protein sequence ID" value="ABG59489.1"/>
    <property type="molecule type" value="Genomic_DNA"/>
</dbReference>
<evidence type="ECO:0008006" key="3">
    <source>
        <dbReference type="Google" id="ProtNLM"/>
    </source>
</evidence>
<keyword evidence="2" id="KW-1185">Reference proteome</keyword>
<dbReference type="Proteomes" id="UP000001822">
    <property type="component" value="Chromosome"/>
</dbReference>
<dbReference type="RefSeq" id="WP_011585606.1">
    <property type="nucleotide sequence ID" value="NC_008255.1"/>
</dbReference>
<name>A0A6N4ST70_CYTH3</name>
<reference evidence="1 2" key="1">
    <citation type="journal article" date="2007" name="Appl. Environ. Microbiol.">
        <title>Genome sequence of the cellulolytic gliding bacterium Cytophaga hutchinsonii.</title>
        <authorList>
            <person name="Xie G."/>
            <person name="Bruce D.C."/>
            <person name="Challacombe J.F."/>
            <person name="Chertkov O."/>
            <person name="Detter J.C."/>
            <person name="Gilna P."/>
            <person name="Han C.S."/>
            <person name="Lucas S."/>
            <person name="Misra M."/>
            <person name="Myers G.L."/>
            <person name="Richardson P."/>
            <person name="Tapia R."/>
            <person name="Thayer N."/>
            <person name="Thompson L.S."/>
            <person name="Brettin T.S."/>
            <person name="Henrissat B."/>
            <person name="Wilson D.B."/>
            <person name="McBride M.J."/>
        </authorList>
    </citation>
    <scope>NUCLEOTIDE SEQUENCE [LARGE SCALE GENOMIC DNA]</scope>
    <source>
        <strain evidence="2">ATCC 33406 / DSM 1761 / CIP 103989 / NBRC 15051 / NCIMB 9469 / D465</strain>
    </source>
</reference>
<sequence>MKHIKFTEKITIHASAEIIFDVTQDYAQRLRWDTFLKQAELIEGAERAGKGVKAYCAAKNGMGMVTEYVTFNRPKATAINMTKGPYMFESFLGSWNYKHIGENETEVIFLYAFSLRFPFNLIWKIVENNLQRNVRQRLLDLKKYIETN</sequence>
<dbReference type="InterPro" id="IPR023393">
    <property type="entry name" value="START-like_dom_sf"/>
</dbReference>
<dbReference type="KEGG" id="chu:CHU_2226"/>
<dbReference type="OrthoDB" id="197829at2"/>
<organism evidence="1 2">
    <name type="scientific">Cytophaga hutchinsonii (strain ATCC 33406 / DSM 1761 / CIP 103989 / NBRC 15051 / NCIMB 9469 / D465)</name>
    <dbReference type="NCBI Taxonomy" id="269798"/>
    <lineage>
        <taxon>Bacteria</taxon>
        <taxon>Pseudomonadati</taxon>
        <taxon>Bacteroidota</taxon>
        <taxon>Cytophagia</taxon>
        <taxon>Cytophagales</taxon>
        <taxon>Cytophagaceae</taxon>
        <taxon>Cytophaga</taxon>
    </lineage>
</organism>
<evidence type="ECO:0000313" key="2">
    <source>
        <dbReference type="Proteomes" id="UP000001822"/>
    </source>
</evidence>
<dbReference type="InterPro" id="IPR019587">
    <property type="entry name" value="Polyketide_cyclase/dehydratase"/>
</dbReference>
<gene>
    <name evidence="1" type="ordered locus">CHU_2226</name>
</gene>
<dbReference type="Gene3D" id="3.30.530.20">
    <property type="match status" value="1"/>
</dbReference>
<evidence type="ECO:0000313" key="1">
    <source>
        <dbReference type="EMBL" id="ABG59489.1"/>
    </source>
</evidence>
<accession>A0A6N4ST70</accession>
<proteinExistence type="predicted"/>
<dbReference type="AlphaFoldDB" id="A0A6N4ST70"/>
<dbReference type="CDD" id="cd07812">
    <property type="entry name" value="SRPBCC"/>
    <property type="match status" value="1"/>
</dbReference>
<dbReference type="Pfam" id="PF10604">
    <property type="entry name" value="Polyketide_cyc2"/>
    <property type="match status" value="1"/>
</dbReference>
<dbReference type="SUPFAM" id="SSF55961">
    <property type="entry name" value="Bet v1-like"/>
    <property type="match status" value="1"/>
</dbReference>